<gene>
    <name evidence="3" type="ORF">CCHR01_03862</name>
</gene>
<dbReference type="AlphaFoldDB" id="A0AAD9EM23"/>
<dbReference type="SUPFAM" id="SSF56112">
    <property type="entry name" value="Protein kinase-like (PK-like)"/>
    <property type="match status" value="1"/>
</dbReference>
<dbReference type="GO" id="GO:0005524">
    <property type="term" value="F:ATP binding"/>
    <property type="evidence" value="ECO:0007669"/>
    <property type="project" value="InterPro"/>
</dbReference>
<reference evidence="3" key="1">
    <citation type="submission" date="2023-01" db="EMBL/GenBank/DDBJ databases">
        <title>Colletotrichum chrysophilum M932 genome sequence.</title>
        <authorList>
            <person name="Baroncelli R."/>
        </authorList>
    </citation>
    <scope>NUCLEOTIDE SEQUENCE</scope>
    <source>
        <strain evidence="3">M932</strain>
    </source>
</reference>
<evidence type="ECO:0000313" key="3">
    <source>
        <dbReference type="EMBL" id="KAK1853545.1"/>
    </source>
</evidence>
<evidence type="ECO:0000259" key="2">
    <source>
        <dbReference type="PROSITE" id="PS50011"/>
    </source>
</evidence>
<dbReference type="InterPro" id="IPR000719">
    <property type="entry name" value="Prot_kinase_dom"/>
</dbReference>
<dbReference type="SMART" id="SM00220">
    <property type="entry name" value="S_TKc"/>
    <property type="match status" value="1"/>
</dbReference>
<name>A0AAD9EM23_9PEZI</name>
<sequence length="929" mass="106407">MAESFARRRIRFDYLRAHQKKRAIDVMTCDQRDVPQPKRLSGFGEAARTLLQHEKASETPNIVDGAVDDQSKYQDTIDTATVNTKLENRPEPRETERAESVASVMTRHVGFPPIPKIIGTSFQCPYCCLDFRATEAQKSQWSRHVMQDFEPYFCIHDDCVSPFDIPNNFDSLLKHLQEDHVEERFHIDMPNGNHEELSETRFEEYINQHHSIRPERLKALKEASRRKGAYLIQKCPFCGGYPDDVEKECPDLEAPAAQMKLRQHIKRHMQDVALFLPPYREDIFESEQGGVHGSDVSRTSDNIKDDIRPEDHNFDGDDPDVTELSDDTDFWPVLLPTLPRYDTSLLSEGDYLQDEHLQVLRAAKSNLQDSVASQTVSDSEYPSTTQGSSNQSSYEAISKLMGNTVSYDHIRSLLVNPTSPHSHEKIEHCNAFLPRNALQRLTQRDCVKPTLTRRFGIKLRFTKLIDFYGAGKAGIVLLILILIDADIDVWKNVRKENLTDDRLPLSKFSDQEGVLCSINQDGTAKASQTQHLTKSPAWTIRTWDDFYRYQWLFLVPVFHENQFSYEFVNECRLPFVDIKNGKIHRGQFGTVYQLGLRHDHANFPKYAAASVTNPEYIEVGLKVITIDQTDPDDANVEKIYNKEKETLKTMRDLNHRHLIKALAAYKRGYFRCIIFQWAHEGNLRDFWKRDSSKLDENLVAWAINQMLGISDGIARLHKARTPLGDINPLDVLYYSESKSGFAWGNLVVAAPGLAEIYERYIEDGDWGIAAKYGKHMYEPPEVISFSRNVTTVPLKYDTWSLGCVFLEFIIWLLYGQARLESFYEELQALGMWRFWVRAGNSHKIHGAVASWIGTIKDQLDERSALGRLITLIFEKLLVAENERATAEVLVSELEAIQTQCPVKRLGDLGSGVEALAKQRRGNIPKSQPD</sequence>
<dbReference type="InterPro" id="IPR011009">
    <property type="entry name" value="Kinase-like_dom_sf"/>
</dbReference>
<accession>A0AAD9EM23</accession>
<dbReference type="PANTHER" id="PTHR24359:SF1">
    <property type="entry name" value="INHIBITOR OF NUCLEAR FACTOR KAPPA-B KINASE EPSILON SUBUNIT HOMOLOG 1-RELATED"/>
    <property type="match status" value="1"/>
</dbReference>
<organism evidence="3 4">
    <name type="scientific">Colletotrichum chrysophilum</name>
    <dbReference type="NCBI Taxonomy" id="1836956"/>
    <lineage>
        <taxon>Eukaryota</taxon>
        <taxon>Fungi</taxon>
        <taxon>Dikarya</taxon>
        <taxon>Ascomycota</taxon>
        <taxon>Pezizomycotina</taxon>
        <taxon>Sordariomycetes</taxon>
        <taxon>Hypocreomycetidae</taxon>
        <taxon>Glomerellales</taxon>
        <taxon>Glomerellaceae</taxon>
        <taxon>Colletotrichum</taxon>
        <taxon>Colletotrichum gloeosporioides species complex</taxon>
    </lineage>
</organism>
<dbReference type="PANTHER" id="PTHR24359">
    <property type="entry name" value="SERINE/THREONINE-PROTEIN KINASE SBK1"/>
    <property type="match status" value="1"/>
</dbReference>
<evidence type="ECO:0000313" key="4">
    <source>
        <dbReference type="Proteomes" id="UP001243330"/>
    </source>
</evidence>
<feature type="region of interest" description="Disordered" evidence="1">
    <location>
        <begin position="371"/>
        <end position="391"/>
    </location>
</feature>
<dbReference type="EMBL" id="JAQOWY010000053">
    <property type="protein sequence ID" value="KAK1853545.1"/>
    <property type="molecule type" value="Genomic_DNA"/>
</dbReference>
<proteinExistence type="predicted"/>
<feature type="region of interest" description="Disordered" evidence="1">
    <location>
        <begin position="287"/>
        <end position="319"/>
    </location>
</feature>
<dbReference type="Pfam" id="PF00069">
    <property type="entry name" value="Pkinase"/>
    <property type="match status" value="1"/>
</dbReference>
<feature type="compositionally biased region" description="Basic and acidic residues" evidence="1">
    <location>
        <begin position="301"/>
        <end position="315"/>
    </location>
</feature>
<keyword evidence="4" id="KW-1185">Reference proteome</keyword>
<dbReference type="Gene3D" id="1.10.510.10">
    <property type="entry name" value="Transferase(Phosphotransferase) domain 1"/>
    <property type="match status" value="1"/>
</dbReference>
<comment type="caution">
    <text evidence="3">The sequence shown here is derived from an EMBL/GenBank/DDBJ whole genome shotgun (WGS) entry which is preliminary data.</text>
</comment>
<dbReference type="PROSITE" id="PS50011">
    <property type="entry name" value="PROTEIN_KINASE_DOM"/>
    <property type="match status" value="1"/>
</dbReference>
<protein>
    <submittedName>
        <fullName evidence="3">Tol-like protein</fullName>
    </submittedName>
</protein>
<dbReference type="GO" id="GO:0004674">
    <property type="term" value="F:protein serine/threonine kinase activity"/>
    <property type="evidence" value="ECO:0007669"/>
    <property type="project" value="TreeGrafter"/>
</dbReference>
<dbReference type="Proteomes" id="UP001243330">
    <property type="component" value="Unassembled WGS sequence"/>
</dbReference>
<evidence type="ECO:0000256" key="1">
    <source>
        <dbReference type="SAM" id="MobiDB-lite"/>
    </source>
</evidence>
<feature type="domain" description="Protein kinase" evidence="2">
    <location>
        <begin position="577"/>
        <end position="896"/>
    </location>
</feature>